<accession>A0A8S5LLS5</accession>
<sequence length="89" mass="10280">MAIQKDYVINRKQYLDIKKKDHNQMNQFLQTVYKSAYSDGFKDGTSAVPGIDLTQIREILLEVKGLGEKRVETIIKALVKSFEKSEEEQ</sequence>
<organism evidence="1">
    <name type="scientific">Siphoviridae sp. ct5d86</name>
    <dbReference type="NCBI Taxonomy" id="2827561"/>
    <lineage>
        <taxon>Viruses</taxon>
        <taxon>Duplodnaviria</taxon>
        <taxon>Heunggongvirae</taxon>
        <taxon>Uroviricota</taxon>
        <taxon>Caudoviricetes</taxon>
    </lineage>
</organism>
<evidence type="ECO:0000313" key="1">
    <source>
        <dbReference type="EMBL" id="DAD71029.1"/>
    </source>
</evidence>
<reference evidence="1" key="1">
    <citation type="journal article" date="2021" name="Proc. Natl. Acad. Sci. U.S.A.">
        <title>A Catalog of Tens of Thousands of Viruses from Human Metagenomes Reveals Hidden Associations with Chronic Diseases.</title>
        <authorList>
            <person name="Tisza M.J."/>
            <person name="Buck C.B."/>
        </authorList>
    </citation>
    <scope>NUCLEOTIDE SEQUENCE</scope>
    <source>
        <strain evidence="1">Ct5d86</strain>
    </source>
</reference>
<dbReference type="EMBL" id="BK015875">
    <property type="protein sequence ID" value="DAD71029.1"/>
    <property type="molecule type" value="Genomic_DNA"/>
</dbReference>
<name>A0A8S5LLS5_9CAUD</name>
<proteinExistence type="predicted"/>
<protein>
    <submittedName>
        <fullName evidence="1">Uncharacterized protein</fullName>
    </submittedName>
</protein>